<sequence>MDINPVTGQRYFGEVKNFPPDPFHPVGGLRGKPTAGLRGRRCCTTAGTLLRDRLDEEHAPYLGMLLVGVPQDERLPGVRRKGNVSSNFPSTTRAFQRS</sequence>
<reference evidence="2 3" key="1">
    <citation type="submission" date="2021-06" db="EMBL/GenBank/DDBJ databases">
        <title>Caerostris extrusa draft genome.</title>
        <authorList>
            <person name="Kono N."/>
            <person name="Arakawa K."/>
        </authorList>
    </citation>
    <scope>NUCLEOTIDE SEQUENCE [LARGE SCALE GENOMIC DNA]</scope>
</reference>
<dbReference type="EMBL" id="BPLR01016818">
    <property type="protein sequence ID" value="GIY86575.1"/>
    <property type="molecule type" value="Genomic_DNA"/>
</dbReference>
<keyword evidence="3" id="KW-1185">Reference proteome</keyword>
<dbReference type="Proteomes" id="UP001054945">
    <property type="component" value="Unassembled WGS sequence"/>
</dbReference>
<feature type="compositionally biased region" description="Polar residues" evidence="1">
    <location>
        <begin position="83"/>
        <end position="98"/>
    </location>
</feature>
<organism evidence="2 3">
    <name type="scientific">Caerostris extrusa</name>
    <name type="common">Bark spider</name>
    <name type="synonym">Caerostris bankana</name>
    <dbReference type="NCBI Taxonomy" id="172846"/>
    <lineage>
        <taxon>Eukaryota</taxon>
        <taxon>Metazoa</taxon>
        <taxon>Ecdysozoa</taxon>
        <taxon>Arthropoda</taxon>
        <taxon>Chelicerata</taxon>
        <taxon>Arachnida</taxon>
        <taxon>Araneae</taxon>
        <taxon>Araneomorphae</taxon>
        <taxon>Entelegynae</taxon>
        <taxon>Araneoidea</taxon>
        <taxon>Araneidae</taxon>
        <taxon>Caerostris</taxon>
    </lineage>
</organism>
<accession>A0AAV4WUH6</accession>
<evidence type="ECO:0000313" key="2">
    <source>
        <dbReference type="EMBL" id="GIY86575.1"/>
    </source>
</evidence>
<dbReference type="AlphaFoldDB" id="A0AAV4WUH6"/>
<proteinExistence type="predicted"/>
<evidence type="ECO:0000256" key="1">
    <source>
        <dbReference type="SAM" id="MobiDB-lite"/>
    </source>
</evidence>
<name>A0AAV4WUH6_CAEEX</name>
<comment type="caution">
    <text evidence="2">The sequence shown here is derived from an EMBL/GenBank/DDBJ whole genome shotgun (WGS) entry which is preliminary data.</text>
</comment>
<protein>
    <submittedName>
        <fullName evidence="2">Uncharacterized protein</fullName>
    </submittedName>
</protein>
<gene>
    <name evidence="2" type="ORF">CEXT_264901</name>
</gene>
<feature type="region of interest" description="Disordered" evidence="1">
    <location>
        <begin position="77"/>
        <end position="98"/>
    </location>
</feature>
<evidence type="ECO:0000313" key="3">
    <source>
        <dbReference type="Proteomes" id="UP001054945"/>
    </source>
</evidence>